<evidence type="ECO:0008006" key="4">
    <source>
        <dbReference type="Google" id="ProtNLM"/>
    </source>
</evidence>
<dbReference type="EMBL" id="BKAJ01000158">
    <property type="protein sequence ID" value="GEP60332.1"/>
    <property type="molecule type" value="Genomic_DNA"/>
</dbReference>
<feature type="transmembrane region" description="Helical" evidence="1">
    <location>
        <begin position="62"/>
        <end position="84"/>
    </location>
</feature>
<proteinExistence type="predicted"/>
<reference evidence="2 3" key="1">
    <citation type="submission" date="2019-07" db="EMBL/GenBank/DDBJ databases">
        <title>Whole genome shotgun sequence of Reyranella soli NBRC 108950.</title>
        <authorList>
            <person name="Hosoyama A."/>
            <person name="Uohara A."/>
            <person name="Ohji S."/>
            <person name="Ichikawa N."/>
        </authorList>
    </citation>
    <scope>NUCLEOTIDE SEQUENCE [LARGE SCALE GENOMIC DNA]</scope>
    <source>
        <strain evidence="2 3">NBRC 108950</strain>
    </source>
</reference>
<organism evidence="2 3">
    <name type="scientific">Reyranella soli</name>
    <dbReference type="NCBI Taxonomy" id="1230389"/>
    <lineage>
        <taxon>Bacteria</taxon>
        <taxon>Pseudomonadati</taxon>
        <taxon>Pseudomonadota</taxon>
        <taxon>Alphaproteobacteria</taxon>
        <taxon>Hyphomicrobiales</taxon>
        <taxon>Reyranellaceae</taxon>
        <taxon>Reyranella</taxon>
    </lineage>
</organism>
<evidence type="ECO:0000313" key="2">
    <source>
        <dbReference type="EMBL" id="GEP60332.1"/>
    </source>
</evidence>
<dbReference type="OrthoDB" id="9832188at2"/>
<feature type="transmembrane region" description="Helical" evidence="1">
    <location>
        <begin position="31"/>
        <end position="50"/>
    </location>
</feature>
<dbReference type="AlphaFoldDB" id="A0A512NN28"/>
<name>A0A512NN28_9HYPH</name>
<comment type="caution">
    <text evidence="2">The sequence shown here is derived from an EMBL/GenBank/DDBJ whole genome shotgun (WGS) entry which is preliminary data.</text>
</comment>
<feature type="transmembrane region" description="Helical" evidence="1">
    <location>
        <begin position="169"/>
        <end position="193"/>
    </location>
</feature>
<dbReference type="Proteomes" id="UP000321058">
    <property type="component" value="Unassembled WGS sequence"/>
</dbReference>
<feature type="transmembrane region" description="Helical" evidence="1">
    <location>
        <begin position="138"/>
        <end position="157"/>
    </location>
</feature>
<gene>
    <name evidence="2" type="ORF">RSO01_74980</name>
</gene>
<evidence type="ECO:0000313" key="3">
    <source>
        <dbReference type="Proteomes" id="UP000321058"/>
    </source>
</evidence>
<evidence type="ECO:0000256" key="1">
    <source>
        <dbReference type="SAM" id="Phobius"/>
    </source>
</evidence>
<keyword evidence="1" id="KW-0812">Transmembrane</keyword>
<feature type="transmembrane region" description="Helical" evidence="1">
    <location>
        <begin position="214"/>
        <end position="237"/>
    </location>
</feature>
<sequence length="247" mass="25316">MTIPLRLCGPAILALAFAANALHNIPGLYPVVFFIGIGVVLPALALGGTVRREPSAARPLGVALGWRDALAVLAALAIGCALGVKPLGPIVAQPGGMERIATLFAQLLVASTAEVMLFLGATGLALRALLGGRHDWRFGLLLVAVSSLLFGLFHFTYPAPWNTLANAATVTVVWIGVSTLFAVTRSVLAAVLLDNIMATVGFATRDLTLPLPPVMGLLLALLAVVAFAAAFACARGATAASPSPAPR</sequence>
<feature type="transmembrane region" description="Helical" evidence="1">
    <location>
        <begin position="104"/>
        <end position="126"/>
    </location>
</feature>
<protein>
    <recommendedName>
        <fullName evidence="4">CPBP family intramembrane metalloprotease</fullName>
    </recommendedName>
</protein>
<accession>A0A512NN28</accession>
<keyword evidence="3" id="KW-1185">Reference proteome</keyword>
<keyword evidence="1" id="KW-0472">Membrane</keyword>
<dbReference type="RefSeq" id="WP_147155680.1">
    <property type="nucleotide sequence ID" value="NZ_BKAJ01000158.1"/>
</dbReference>
<keyword evidence="1" id="KW-1133">Transmembrane helix</keyword>